<keyword evidence="2" id="KW-0482">Metalloprotease</keyword>
<name>A0A0K8RKN8_IXORI</name>
<dbReference type="GO" id="GO:0008237">
    <property type="term" value="F:metallopeptidase activity"/>
    <property type="evidence" value="ECO:0007669"/>
    <property type="project" value="UniProtKB-KW"/>
</dbReference>
<keyword evidence="1" id="KW-0732">Signal</keyword>
<proteinExistence type="evidence at transcript level"/>
<evidence type="ECO:0000313" key="2">
    <source>
        <dbReference type="EMBL" id="JAA71655.1"/>
    </source>
</evidence>
<dbReference type="GO" id="GO:0006508">
    <property type="term" value="P:proteolysis"/>
    <property type="evidence" value="ECO:0007669"/>
    <property type="project" value="UniProtKB-KW"/>
</dbReference>
<keyword evidence="2" id="KW-0645">Protease</keyword>
<dbReference type="EMBL" id="GADI01002153">
    <property type="protein sequence ID" value="JAA71655.1"/>
    <property type="molecule type" value="mRNA"/>
</dbReference>
<accession>A0A0K8RKN8</accession>
<organism evidence="2">
    <name type="scientific">Ixodes ricinus</name>
    <name type="common">Common tick</name>
    <name type="synonym">Acarus ricinus</name>
    <dbReference type="NCBI Taxonomy" id="34613"/>
    <lineage>
        <taxon>Eukaryota</taxon>
        <taxon>Metazoa</taxon>
        <taxon>Ecdysozoa</taxon>
        <taxon>Arthropoda</taxon>
        <taxon>Chelicerata</taxon>
        <taxon>Arachnida</taxon>
        <taxon>Acari</taxon>
        <taxon>Parasitiformes</taxon>
        <taxon>Ixodida</taxon>
        <taxon>Ixodoidea</taxon>
        <taxon>Ixodidae</taxon>
        <taxon>Ixodinae</taxon>
        <taxon>Ixodes</taxon>
    </lineage>
</organism>
<evidence type="ECO:0000256" key="1">
    <source>
        <dbReference type="SAM" id="SignalP"/>
    </source>
</evidence>
<feature type="signal peptide" evidence="1">
    <location>
        <begin position="1"/>
        <end position="25"/>
    </location>
</feature>
<sequence>MGSSRSVKSFLLILNLSVFIAWVTAATVSSLRNQEEFDKLEHHIMSLGVQIVYDDAFLRSNVQLSTRVNQYLLALLQAAELRFADIIDPVIELILTQTTHVNDDFLFRYLRGNFKDMVNYYQSVQFMKDGALGYEVSFGEADLVLSVTGQLVEPPTLRPYGSWIGVPTIGGVCTNDKFGLLYDDGVPFSGAADIGATDRQFFKTKNGLVRKVQYPRTDRNNQKYVPRPRTFRS</sequence>
<feature type="chain" id="PRO_5005518476" evidence="1">
    <location>
        <begin position="26"/>
        <end position="233"/>
    </location>
</feature>
<reference evidence="2" key="1">
    <citation type="submission" date="2012-12" db="EMBL/GenBank/DDBJ databases">
        <title>Identification and characterization of a phenylalanine ammonia-lyase gene family in Isatis indigotica Fort.</title>
        <authorList>
            <person name="Liu Q."/>
            <person name="Chen J."/>
            <person name="Zhou X."/>
            <person name="Di P."/>
            <person name="Xiao Y."/>
            <person name="Xuan H."/>
            <person name="Zhang L."/>
            <person name="Chen W."/>
        </authorList>
    </citation>
    <scope>NUCLEOTIDE SEQUENCE</scope>
    <source>
        <tissue evidence="2">Salivary gland</tissue>
    </source>
</reference>
<protein>
    <submittedName>
        <fullName evidence="2">Putative metalloprotease</fullName>
    </submittedName>
</protein>
<dbReference type="AlphaFoldDB" id="A0A0K8RKN8"/>
<keyword evidence="2" id="KW-0378">Hydrolase</keyword>